<dbReference type="PANTHER" id="PTHR37309">
    <property type="entry name" value="SLR0284 PROTEIN"/>
    <property type="match status" value="1"/>
</dbReference>
<dbReference type="Proteomes" id="UP000261739">
    <property type="component" value="Unassembled WGS sequence"/>
</dbReference>
<evidence type="ECO:0000313" key="2">
    <source>
        <dbReference type="EMBL" id="HCT13955.1"/>
    </source>
</evidence>
<feature type="transmembrane region" description="Helical" evidence="1">
    <location>
        <begin position="7"/>
        <end position="26"/>
    </location>
</feature>
<dbReference type="RefSeq" id="WP_010121884.1">
    <property type="nucleotide sequence ID" value="NZ_DAITTW010000046.1"/>
</dbReference>
<evidence type="ECO:0000313" key="3">
    <source>
        <dbReference type="Proteomes" id="UP000261739"/>
    </source>
</evidence>
<sequence length="137" mass="14272">MSTLWNFLVRAAGTAVALWVVTGLLSGVRVLTPTTPIVGDGSADRLLVFLGCGAVILLLNMTVRPVLHLIGLPVTVLTLGLFALVINAVVFLVAAALSDAIGLGLQVDTFGAAFWAAIIMAVVNWVIGPLTGLLQRR</sequence>
<dbReference type="EMBL" id="DQID01000108">
    <property type="protein sequence ID" value="HCT13955.1"/>
    <property type="molecule type" value="Genomic_DNA"/>
</dbReference>
<dbReference type="PANTHER" id="PTHR37309:SF1">
    <property type="entry name" value="SLR0284 PROTEIN"/>
    <property type="match status" value="1"/>
</dbReference>
<name>A0A3D4SXZ0_9CORY</name>
<accession>A0A3D4SXZ0</accession>
<feature type="transmembrane region" description="Helical" evidence="1">
    <location>
        <begin position="70"/>
        <end position="97"/>
    </location>
</feature>
<reference evidence="2 3" key="1">
    <citation type="journal article" date="2018" name="Nat. Biotechnol.">
        <title>A standardized bacterial taxonomy based on genome phylogeny substantially revises the tree of life.</title>
        <authorList>
            <person name="Parks D.H."/>
            <person name="Chuvochina M."/>
            <person name="Waite D.W."/>
            <person name="Rinke C."/>
            <person name="Skarshewski A."/>
            <person name="Chaumeil P.A."/>
            <person name="Hugenholtz P."/>
        </authorList>
    </citation>
    <scope>NUCLEOTIDE SEQUENCE [LARGE SCALE GENOMIC DNA]</scope>
    <source>
        <strain evidence="2">UBA11247</strain>
    </source>
</reference>
<evidence type="ECO:0000256" key="1">
    <source>
        <dbReference type="SAM" id="Phobius"/>
    </source>
</evidence>
<feature type="transmembrane region" description="Helical" evidence="1">
    <location>
        <begin position="112"/>
        <end position="134"/>
    </location>
</feature>
<dbReference type="InterPro" id="IPR007165">
    <property type="entry name" value="Phage_holin_4_2"/>
</dbReference>
<keyword evidence="1" id="KW-1133">Transmembrane helix</keyword>
<gene>
    <name evidence="2" type="ORF">DIW82_03940</name>
</gene>
<keyword evidence="1" id="KW-0812">Transmembrane</keyword>
<dbReference type="AlphaFoldDB" id="A0A3D4SXZ0"/>
<dbReference type="Pfam" id="PF04020">
    <property type="entry name" value="Phage_holin_4_2"/>
    <property type="match status" value="1"/>
</dbReference>
<organism evidence="2 3">
    <name type="scientific">Corynebacterium nuruki</name>
    <dbReference type="NCBI Taxonomy" id="1032851"/>
    <lineage>
        <taxon>Bacteria</taxon>
        <taxon>Bacillati</taxon>
        <taxon>Actinomycetota</taxon>
        <taxon>Actinomycetes</taxon>
        <taxon>Mycobacteriales</taxon>
        <taxon>Corynebacteriaceae</taxon>
        <taxon>Corynebacterium</taxon>
    </lineage>
</organism>
<protein>
    <submittedName>
        <fullName evidence="2">Phage holin family protein</fullName>
    </submittedName>
</protein>
<feature type="transmembrane region" description="Helical" evidence="1">
    <location>
        <begin position="46"/>
        <end position="63"/>
    </location>
</feature>
<proteinExistence type="predicted"/>
<comment type="caution">
    <text evidence="2">The sequence shown here is derived from an EMBL/GenBank/DDBJ whole genome shotgun (WGS) entry which is preliminary data.</text>
</comment>
<keyword evidence="1" id="KW-0472">Membrane</keyword>